<dbReference type="InterPro" id="IPR036291">
    <property type="entry name" value="NAD(P)-bd_dom_sf"/>
</dbReference>
<dbReference type="SUPFAM" id="SSF51735">
    <property type="entry name" value="NAD(P)-binding Rossmann-fold domains"/>
    <property type="match status" value="1"/>
</dbReference>
<protein>
    <submittedName>
        <fullName evidence="3">SDR family NAD(P)-dependent oxidoreductase</fullName>
    </submittedName>
</protein>
<comment type="similarity">
    <text evidence="2">Belongs to the short-chain dehydrogenases/reductases (SDR) family.</text>
</comment>
<dbReference type="EMBL" id="JBHSON010000092">
    <property type="protein sequence ID" value="MFC5752641.1"/>
    <property type="molecule type" value="Genomic_DNA"/>
</dbReference>
<organism evidence="3 4">
    <name type="scientific">Actinomadura rugatobispora</name>
    <dbReference type="NCBI Taxonomy" id="1994"/>
    <lineage>
        <taxon>Bacteria</taxon>
        <taxon>Bacillati</taxon>
        <taxon>Actinomycetota</taxon>
        <taxon>Actinomycetes</taxon>
        <taxon>Streptosporangiales</taxon>
        <taxon>Thermomonosporaceae</taxon>
        <taxon>Actinomadura</taxon>
    </lineage>
</organism>
<dbReference type="PRINTS" id="PR00081">
    <property type="entry name" value="GDHRDH"/>
</dbReference>
<proteinExistence type="inferred from homology"/>
<name>A0ABW1ADP0_9ACTN</name>
<comment type="caution">
    <text evidence="3">The sequence shown here is derived from an EMBL/GenBank/DDBJ whole genome shotgun (WGS) entry which is preliminary data.</text>
</comment>
<keyword evidence="4" id="KW-1185">Reference proteome</keyword>
<reference evidence="4" key="1">
    <citation type="journal article" date="2019" name="Int. J. Syst. Evol. Microbiol.">
        <title>The Global Catalogue of Microorganisms (GCM) 10K type strain sequencing project: providing services to taxonomists for standard genome sequencing and annotation.</title>
        <authorList>
            <consortium name="The Broad Institute Genomics Platform"/>
            <consortium name="The Broad Institute Genome Sequencing Center for Infectious Disease"/>
            <person name="Wu L."/>
            <person name="Ma J."/>
        </authorList>
    </citation>
    <scope>NUCLEOTIDE SEQUENCE [LARGE SCALE GENOMIC DNA]</scope>
    <source>
        <strain evidence="4">KCTC 42087</strain>
    </source>
</reference>
<sequence length="264" mass="28171">MTTVLITGSTAGVGRRLARSLAERGDTVLAHGRDAAKLDLLAKELDGARLTTFTADLASLAGVRALAARVAETRDRLDVLVNNAGVGFGGQGAGRETGADGHELRLSVNYLAPVLLTRSLLPLLRAAAPSRIVNEGSLGQEPIDFGDLDMERDYDGVVAYRRSKLALAAWSFDLAEELRADRIAVNCVHPATFMDTAMVRDAGVTPLSTVDEGAAAVLRLIDAPPEVTGRFYDGPRESRAHRDAYDPEVRRRLREASAALLGTV</sequence>
<keyword evidence="1" id="KW-0560">Oxidoreductase</keyword>
<dbReference type="InterPro" id="IPR002347">
    <property type="entry name" value="SDR_fam"/>
</dbReference>
<evidence type="ECO:0000313" key="3">
    <source>
        <dbReference type="EMBL" id="MFC5752641.1"/>
    </source>
</evidence>
<gene>
    <name evidence="3" type="ORF">ACFPZN_44105</name>
</gene>
<dbReference type="RefSeq" id="WP_378288824.1">
    <property type="nucleotide sequence ID" value="NZ_JBHSON010000092.1"/>
</dbReference>
<evidence type="ECO:0000256" key="1">
    <source>
        <dbReference type="ARBA" id="ARBA00023002"/>
    </source>
</evidence>
<dbReference type="Proteomes" id="UP001596074">
    <property type="component" value="Unassembled WGS sequence"/>
</dbReference>
<evidence type="ECO:0000313" key="4">
    <source>
        <dbReference type="Proteomes" id="UP001596074"/>
    </source>
</evidence>
<dbReference type="Pfam" id="PF00106">
    <property type="entry name" value="adh_short"/>
    <property type="match status" value="1"/>
</dbReference>
<accession>A0ABW1ADP0</accession>
<dbReference type="PANTHER" id="PTHR43157">
    <property type="entry name" value="PHOSPHATIDYLINOSITOL-GLYCAN BIOSYNTHESIS CLASS F PROTEIN-RELATED"/>
    <property type="match status" value="1"/>
</dbReference>
<evidence type="ECO:0000256" key="2">
    <source>
        <dbReference type="RuleBase" id="RU000363"/>
    </source>
</evidence>
<dbReference type="Gene3D" id="3.40.50.720">
    <property type="entry name" value="NAD(P)-binding Rossmann-like Domain"/>
    <property type="match status" value="1"/>
</dbReference>
<dbReference type="PRINTS" id="PR00080">
    <property type="entry name" value="SDRFAMILY"/>
</dbReference>
<dbReference type="PANTHER" id="PTHR43157:SF31">
    <property type="entry name" value="PHOSPHATIDYLINOSITOL-GLYCAN BIOSYNTHESIS CLASS F PROTEIN"/>
    <property type="match status" value="1"/>
</dbReference>